<feature type="region of interest" description="Disordered" evidence="1">
    <location>
        <begin position="42"/>
        <end position="68"/>
    </location>
</feature>
<dbReference type="PANTHER" id="PTHR31191:SF4">
    <property type="entry name" value="CENTROSOMAL PROTEIN OF 126 KDA"/>
    <property type="match status" value="1"/>
</dbReference>
<dbReference type="InterPro" id="IPR028257">
    <property type="entry name" value="CEP126"/>
</dbReference>
<evidence type="ECO:0000313" key="2">
    <source>
        <dbReference type="Proteomes" id="UP001190640"/>
    </source>
</evidence>
<feature type="region of interest" description="Disordered" evidence="1">
    <location>
        <begin position="1017"/>
        <end position="1042"/>
    </location>
</feature>
<dbReference type="Pfam" id="PF15352">
    <property type="entry name" value="K1377"/>
    <property type="match status" value="1"/>
</dbReference>
<dbReference type="GO" id="GO:0031122">
    <property type="term" value="P:cytoplasmic microtubule organization"/>
    <property type="evidence" value="ECO:0007669"/>
    <property type="project" value="InterPro"/>
</dbReference>
<feature type="compositionally biased region" description="Polar residues" evidence="1">
    <location>
        <begin position="871"/>
        <end position="886"/>
    </location>
</feature>
<keyword evidence="2" id="KW-1185">Reference proteome</keyword>
<gene>
    <name evidence="3" type="primary">CEP126</name>
</gene>
<dbReference type="GeneID" id="129325982"/>
<dbReference type="Proteomes" id="UP001190640">
    <property type="component" value="Chromosome 3"/>
</dbReference>
<sequence>MEPSGGGGGNNVGYYSGFARVPAAAAAAAAGLQAEAKAAAVAAEARPATQGWKRSPSDSALSRGPSRRAWSAFAPSTNLKLFLERDLSKERQELLKDQRQFHNRARKHSLETNKRRRALEEKWKKEEEKEQRFREQILLQRKLKLQEATEKFQRGHLPYSQRKRVQRKPESTLDEAFEKIQVTGLQLPLYRCNGRTTDTVSSAIRNGPFLWKQTAKTGSDRITEENDRASLDRGQLLFQQNLEEMQQQLQEQHFSNLQSFHREVNEITNSESIGSVDSLEAGEQIESFATPTEASAQLDSTLYTSQESQARNKSVSDYINMTFSKNQHVNNWLINLNTSNIQRASPFHDMLIKYNVLNPEEEACNPAQKPPLLSTSEQKESERCTSDDDLAFMQNKRGEKCSLLKNPSSGPISTEDRVAADKLAPKFNQVWATSDPSPVALEQEKNSEGLQNNRTLLAQPSNPIAATPVAFPTGQWSSTAPYNNGFLVNCWQKGKDAHAARCTEDIDCATGAEMEKYFSHTNNEASLVEEVRKSSLDQQNDKGKEKTSDIILSVPSRDCAANLSDRDHQWNNNANEIKGVKFPKSILKKESKYEPNASFKALVVNRGIRFGIQSVSSIRDSVELAKTKGKDVDIQKNYKKLRWFDEINRTEETNDNEKCSEQSIIEIPRAPSHSSGFPIKATTSRTNLRSVPSCNMNSTLVENWQDNSETSTKIAASGGSERVYDTLNPFESTRYRIAKEAWMAPKGEEIKPSPCVDLKNPKGNPRKSRAKMIKRPKSAKVPSTFTPRNRKGTIIRPQSASEATNVMKTQGKIMVPHPPYKSVGGKSTDQNGSSLLNEDQDLNRDTTEGPSPHMGTGSLSEPPPSTHDPLTKTSHMANTTQSTAQHDNAIKRSPGYSENGLCLDHTPSDEEIELACQGVHTVQTQKDGAAGDFKHCPIRHNNLSNGDSQPIRASVPHITIDGGNLINNVKPGIRVNGFFSSQPSSAVARRKYSNDNSENKRKALLEQRRQMTASAGWKPSYFGQNSTQTMKSGPLSSASEPVHAMGSVSHSDEANAAAAEGEILTCVDPAQQYKPTVVLNRPLRPGMSALSLEEYKVLQSLDRLNQRLQNVQETMNKNPSSTSILQTIAPLVTSPSYVDTMPSIQRCKSILADARTLTQRRY</sequence>
<dbReference type="GO" id="GO:0005813">
    <property type="term" value="C:centrosome"/>
    <property type="evidence" value="ECO:0007669"/>
    <property type="project" value="InterPro"/>
</dbReference>
<accession>A0AA97KSG2</accession>
<reference evidence="3" key="1">
    <citation type="submission" date="2025-08" db="UniProtKB">
        <authorList>
            <consortium name="RefSeq"/>
        </authorList>
    </citation>
    <scope>IDENTIFICATION</scope>
    <source>
        <tissue evidence="3">Blood</tissue>
    </source>
</reference>
<dbReference type="GO" id="GO:0030496">
    <property type="term" value="C:midbody"/>
    <property type="evidence" value="ECO:0007669"/>
    <property type="project" value="TreeGrafter"/>
</dbReference>
<name>A0AA97KSG2_EUBMA</name>
<dbReference type="GO" id="GO:1905515">
    <property type="term" value="P:non-motile cilium assembly"/>
    <property type="evidence" value="ECO:0007669"/>
    <property type="project" value="InterPro"/>
</dbReference>
<evidence type="ECO:0000256" key="1">
    <source>
        <dbReference type="SAM" id="MobiDB-lite"/>
    </source>
</evidence>
<organism evidence="2 3">
    <name type="scientific">Eublepharis macularius</name>
    <name type="common">Leopard gecko</name>
    <name type="synonym">Cyrtodactylus macularius</name>
    <dbReference type="NCBI Taxonomy" id="481883"/>
    <lineage>
        <taxon>Eukaryota</taxon>
        <taxon>Metazoa</taxon>
        <taxon>Chordata</taxon>
        <taxon>Craniata</taxon>
        <taxon>Vertebrata</taxon>
        <taxon>Euteleostomi</taxon>
        <taxon>Lepidosauria</taxon>
        <taxon>Squamata</taxon>
        <taxon>Bifurcata</taxon>
        <taxon>Gekkota</taxon>
        <taxon>Eublepharidae</taxon>
        <taxon>Eublepharinae</taxon>
        <taxon>Eublepharis</taxon>
    </lineage>
</organism>
<dbReference type="CTD" id="57562"/>
<evidence type="ECO:0000313" key="3">
    <source>
        <dbReference type="RefSeq" id="XP_054830000.1"/>
    </source>
</evidence>
<dbReference type="GO" id="GO:0097546">
    <property type="term" value="C:ciliary base"/>
    <property type="evidence" value="ECO:0007669"/>
    <property type="project" value="InterPro"/>
</dbReference>
<feature type="compositionally biased region" description="Basic residues" evidence="1">
    <location>
        <begin position="764"/>
        <end position="778"/>
    </location>
</feature>
<dbReference type="GO" id="GO:0007052">
    <property type="term" value="P:mitotic spindle organization"/>
    <property type="evidence" value="ECO:0007669"/>
    <property type="project" value="InterPro"/>
</dbReference>
<feature type="compositionally biased region" description="Polar residues" evidence="1">
    <location>
        <begin position="1022"/>
        <end position="1039"/>
    </location>
</feature>
<dbReference type="AlphaFoldDB" id="A0AA97KSG2"/>
<feature type="region of interest" description="Disordered" evidence="1">
    <location>
        <begin position="753"/>
        <end position="904"/>
    </location>
</feature>
<dbReference type="KEGG" id="emc:129325982"/>
<proteinExistence type="predicted"/>
<protein>
    <submittedName>
        <fullName evidence="3">Centrosomal protein of 126 kDa isoform X1</fullName>
    </submittedName>
</protein>
<feature type="compositionally biased region" description="Polar residues" evidence="1">
    <location>
        <begin position="825"/>
        <end position="837"/>
    </location>
</feature>
<dbReference type="RefSeq" id="XP_054830000.1">
    <property type="nucleotide sequence ID" value="XM_054974025.1"/>
</dbReference>
<feature type="compositionally biased region" description="Polar residues" evidence="1">
    <location>
        <begin position="796"/>
        <end position="808"/>
    </location>
</feature>
<dbReference type="PANTHER" id="PTHR31191">
    <property type="entry name" value="CENTROSOMAL PROTEIN CEP126"/>
    <property type="match status" value="1"/>
</dbReference>